<keyword evidence="2" id="KW-1185">Reference proteome</keyword>
<sequence length="162" mass="19568">MTYYYVETINPIQQCMYKIEQLYKTKMEKLSYINRLDNIIKLAQWERPSVINVNTKVEIAEQYFDLHNFNPDHTYHLEINPMKHKTVLIELNHQIRMEISQAEESQIYDITPYLQDRENYLYLGLLHDETNAQLPDCKLIEFKNHRLNDTSVIQERPLNYSI</sequence>
<accession>A0A239TPP0</accession>
<dbReference type="EMBL" id="BKAR01000038">
    <property type="protein sequence ID" value="GEP85668.1"/>
    <property type="molecule type" value="Genomic_DNA"/>
</dbReference>
<organism evidence="1 2">
    <name type="scientific">Staphylococcus piscifermentans</name>
    <dbReference type="NCBI Taxonomy" id="70258"/>
    <lineage>
        <taxon>Bacteria</taxon>
        <taxon>Bacillati</taxon>
        <taxon>Bacillota</taxon>
        <taxon>Bacilli</taxon>
        <taxon>Bacillales</taxon>
        <taxon>Staphylococcaceae</taxon>
        <taxon>Staphylococcus</taxon>
    </lineage>
</organism>
<evidence type="ECO:0000313" key="1">
    <source>
        <dbReference type="EMBL" id="GEP85668.1"/>
    </source>
</evidence>
<dbReference type="Proteomes" id="UP000321736">
    <property type="component" value="Unassembled WGS sequence"/>
</dbReference>
<dbReference type="AlphaFoldDB" id="A0A239TPP0"/>
<evidence type="ECO:0000313" key="2">
    <source>
        <dbReference type="Proteomes" id="UP000321736"/>
    </source>
</evidence>
<name>A0A239TPP0_9STAP</name>
<gene>
    <name evidence="1" type="ORF">SPI02_22530</name>
</gene>
<reference evidence="1 2" key="1">
    <citation type="submission" date="2019-07" db="EMBL/GenBank/DDBJ databases">
        <title>Whole genome shotgun sequence of Staphylococcus piscifermentans NBRC 109625.</title>
        <authorList>
            <person name="Hosoyama A."/>
            <person name="Uohara A."/>
            <person name="Ohji S."/>
            <person name="Ichikawa N."/>
        </authorList>
    </citation>
    <scope>NUCLEOTIDE SEQUENCE [LARGE SCALE GENOMIC DNA]</scope>
    <source>
        <strain evidence="1 2">NBRC 109625</strain>
    </source>
</reference>
<dbReference type="OrthoDB" id="2410971at2"/>
<protein>
    <submittedName>
        <fullName evidence="1">Uncharacterized protein</fullName>
    </submittedName>
</protein>
<proteinExistence type="predicted"/>
<comment type="caution">
    <text evidence="1">The sequence shown here is derived from an EMBL/GenBank/DDBJ whole genome shotgun (WGS) entry which is preliminary data.</text>
</comment>
<dbReference type="RefSeq" id="WP_095103822.1">
    <property type="nucleotide sequence ID" value="NZ_BKAR01000038.1"/>
</dbReference>